<dbReference type="Proteomes" id="UP000177306">
    <property type="component" value="Unassembled WGS sequence"/>
</dbReference>
<dbReference type="SUPFAM" id="SSF51735">
    <property type="entry name" value="NAD(P)-binding Rossmann-fold domains"/>
    <property type="match status" value="1"/>
</dbReference>
<proteinExistence type="predicted"/>
<name>A0A1F6EG81_9BACT</name>
<feature type="domain" description="NAD-dependent epimerase/dehydratase" evidence="1">
    <location>
        <begin position="3"/>
        <end position="230"/>
    </location>
</feature>
<dbReference type="Pfam" id="PF01370">
    <property type="entry name" value="Epimerase"/>
    <property type="match status" value="1"/>
</dbReference>
<accession>A0A1F6EG81</accession>
<dbReference type="AlphaFoldDB" id="A0A1F6EG81"/>
<gene>
    <name evidence="2" type="ORF">A3A38_00170</name>
</gene>
<sequence length="309" mass="34665">MKILVTGGAGYIGSVLVPELLKAGHKVRVLDSLIYNQNPLLLHFIDENFEFIKDDIRNVEAVKKAVAGVDVIIHLAAIVGAPACKRDPKLAEEVNYTGTVNIVNACTDSQKFFFASTGSVYGKVEGICTEDIPTNPLSEYGDTKLRAEQAVMQAGNAIAYRFATAFGLAPRLRLDLLPNDFVAKALREKYLLIYDKDFKRTFVHVRDIVRAYIFGIEHFDAMKNEVYNVGSEKMNRTKEEIANLVRERIPFEIEYAEKGIPDPDQRDYEVSYQKIARHGFDTEISLEKGIQELIDGLNALPEQGRFSNV</sequence>
<dbReference type="PANTHER" id="PTHR43245">
    <property type="entry name" value="BIFUNCTIONAL POLYMYXIN RESISTANCE PROTEIN ARNA"/>
    <property type="match status" value="1"/>
</dbReference>
<evidence type="ECO:0000313" key="3">
    <source>
        <dbReference type="Proteomes" id="UP000177306"/>
    </source>
</evidence>
<comment type="caution">
    <text evidence="2">The sequence shown here is derived from an EMBL/GenBank/DDBJ whole genome shotgun (WGS) entry which is preliminary data.</text>
</comment>
<organism evidence="2 3">
    <name type="scientific">Candidatus Kaiserbacteria bacterium RIFCSPLOWO2_01_FULL_53_17</name>
    <dbReference type="NCBI Taxonomy" id="1798511"/>
    <lineage>
        <taxon>Bacteria</taxon>
        <taxon>Candidatus Kaiseribacteriota</taxon>
    </lineage>
</organism>
<evidence type="ECO:0000259" key="1">
    <source>
        <dbReference type="Pfam" id="PF01370"/>
    </source>
</evidence>
<dbReference type="InterPro" id="IPR001509">
    <property type="entry name" value="Epimerase_deHydtase"/>
</dbReference>
<dbReference type="Gene3D" id="3.40.50.720">
    <property type="entry name" value="NAD(P)-binding Rossmann-like Domain"/>
    <property type="match status" value="1"/>
</dbReference>
<protein>
    <submittedName>
        <fullName evidence="2">Epimerase</fullName>
    </submittedName>
</protein>
<dbReference type="EMBL" id="MFLY01000036">
    <property type="protein sequence ID" value="OGG72643.1"/>
    <property type="molecule type" value="Genomic_DNA"/>
</dbReference>
<dbReference type="PANTHER" id="PTHR43245:SF23">
    <property type="entry name" value="NAD(P)-BINDING DOMAIN-CONTAINING PROTEIN"/>
    <property type="match status" value="1"/>
</dbReference>
<dbReference type="InterPro" id="IPR036291">
    <property type="entry name" value="NAD(P)-bd_dom_sf"/>
</dbReference>
<dbReference type="InterPro" id="IPR050177">
    <property type="entry name" value="Lipid_A_modif_metabolic_enz"/>
</dbReference>
<evidence type="ECO:0000313" key="2">
    <source>
        <dbReference type="EMBL" id="OGG72643.1"/>
    </source>
</evidence>
<reference evidence="2 3" key="1">
    <citation type="journal article" date="2016" name="Nat. Commun.">
        <title>Thousands of microbial genomes shed light on interconnected biogeochemical processes in an aquifer system.</title>
        <authorList>
            <person name="Anantharaman K."/>
            <person name="Brown C.T."/>
            <person name="Hug L.A."/>
            <person name="Sharon I."/>
            <person name="Castelle C.J."/>
            <person name="Probst A.J."/>
            <person name="Thomas B.C."/>
            <person name="Singh A."/>
            <person name="Wilkins M.J."/>
            <person name="Karaoz U."/>
            <person name="Brodie E.L."/>
            <person name="Williams K.H."/>
            <person name="Hubbard S.S."/>
            <person name="Banfield J.F."/>
        </authorList>
    </citation>
    <scope>NUCLEOTIDE SEQUENCE [LARGE SCALE GENOMIC DNA]</scope>
</reference>